<dbReference type="InterPro" id="IPR051201">
    <property type="entry name" value="Chloro_Bact_Ser_Proteases"/>
</dbReference>
<dbReference type="Gene3D" id="2.30.42.10">
    <property type="match status" value="1"/>
</dbReference>
<keyword evidence="2" id="KW-0378">Hydrolase</keyword>
<dbReference type="Pfam" id="PF13180">
    <property type="entry name" value="PDZ_2"/>
    <property type="match status" value="1"/>
</dbReference>
<dbReference type="SUPFAM" id="SSF50494">
    <property type="entry name" value="Trypsin-like serine proteases"/>
    <property type="match status" value="1"/>
</dbReference>
<dbReference type="InterPro" id="IPR001478">
    <property type="entry name" value="PDZ"/>
</dbReference>
<evidence type="ECO:0000256" key="2">
    <source>
        <dbReference type="ARBA" id="ARBA00022801"/>
    </source>
</evidence>
<name>A0A7C1X0V0_THERO</name>
<dbReference type="EMBL" id="DSJL01000011">
    <property type="protein sequence ID" value="HEF65516.1"/>
    <property type="molecule type" value="Genomic_DNA"/>
</dbReference>
<gene>
    <name evidence="3" type="ORF">ENP47_07970</name>
</gene>
<evidence type="ECO:0000313" key="3">
    <source>
        <dbReference type="EMBL" id="HEF65516.1"/>
    </source>
</evidence>
<reference evidence="3" key="1">
    <citation type="journal article" date="2020" name="mSystems">
        <title>Genome- and Community-Level Interaction Insights into Carbon Utilization and Element Cycling Functions of Hydrothermarchaeota in Hydrothermal Sediment.</title>
        <authorList>
            <person name="Zhou Z."/>
            <person name="Liu Y."/>
            <person name="Xu W."/>
            <person name="Pan J."/>
            <person name="Luo Z.H."/>
            <person name="Li M."/>
        </authorList>
    </citation>
    <scope>NUCLEOTIDE SEQUENCE [LARGE SCALE GENOMIC DNA]</scope>
    <source>
        <strain evidence="3">SpSt-222</strain>
    </source>
</reference>
<comment type="caution">
    <text evidence="3">The sequence shown here is derived from an EMBL/GenBank/DDBJ whole genome shotgun (WGS) entry which is preliminary data.</text>
</comment>
<dbReference type="SUPFAM" id="SSF50156">
    <property type="entry name" value="PDZ domain-like"/>
    <property type="match status" value="1"/>
</dbReference>
<sequence>MRRSMIGAIAVIAFLAGWIAGSGCLSVRIAASPTQSARIIAIATPTPSTAPITLGSTPSSSPSVILPAPVPGSDFATAIESVAAQVTPAVVYVAVRAIVPSLFGFGQIQQGVGSGVIFDPRGYILTNDHVIAGAQEILVVLGDGRQFTGRVIGRSPANDIAVVKIDGENLPVASLGDSDQLRVGQWVVAIGNALGLEGGPTVTAGVVSALNRTITPSPGEPAIGPLIQTDAAINPGNSGGPLVNLAGEVVGINSAKIQTAEGIGFAIPINKAKEIVQQLLEARPRAYLGITSVSVTPALAAAYGLPVGRGVLVVDVEAGGPADQAGIQPGDIIVGFDDRTITNANDLQAALGTHQPGDQVTVTVNRGGREERLTVTLGVAPVVQ</sequence>
<dbReference type="PRINTS" id="PR00834">
    <property type="entry name" value="PROTEASES2C"/>
</dbReference>
<organism evidence="3">
    <name type="scientific">Thermomicrobium roseum</name>
    <dbReference type="NCBI Taxonomy" id="500"/>
    <lineage>
        <taxon>Bacteria</taxon>
        <taxon>Pseudomonadati</taxon>
        <taxon>Thermomicrobiota</taxon>
        <taxon>Thermomicrobia</taxon>
        <taxon>Thermomicrobiales</taxon>
        <taxon>Thermomicrobiaceae</taxon>
        <taxon>Thermomicrobium</taxon>
    </lineage>
</organism>
<dbReference type="PANTHER" id="PTHR43343">
    <property type="entry name" value="PEPTIDASE S12"/>
    <property type="match status" value="1"/>
</dbReference>
<dbReference type="Gene3D" id="2.40.10.120">
    <property type="match status" value="1"/>
</dbReference>
<evidence type="ECO:0000256" key="1">
    <source>
        <dbReference type="ARBA" id="ARBA00022670"/>
    </source>
</evidence>
<accession>A0A7C1X0V0</accession>
<dbReference type="InterPro" id="IPR036034">
    <property type="entry name" value="PDZ_sf"/>
</dbReference>
<dbReference type="SMART" id="SM00228">
    <property type="entry name" value="PDZ"/>
    <property type="match status" value="1"/>
</dbReference>
<dbReference type="Pfam" id="PF13365">
    <property type="entry name" value="Trypsin_2"/>
    <property type="match status" value="1"/>
</dbReference>
<dbReference type="AlphaFoldDB" id="A0A7C1X0V0"/>
<protein>
    <submittedName>
        <fullName evidence="3">PDZ domain-containing protein</fullName>
    </submittedName>
</protein>
<dbReference type="GO" id="GO:0004252">
    <property type="term" value="F:serine-type endopeptidase activity"/>
    <property type="evidence" value="ECO:0007669"/>
    <property type="project" value="InterPro"/>
</dbReference>
<keyword evidence="1" id="KW-0645">Protease</keyword>
<dbReference type="PANTHER" id="PTHR43343:SF3">
    <property type="entry name" value="PROTEASE DO-LIKE 8, CHLOROPLASTIC"/>
    <property type="match status" value="1"/>
</dbReference>
<dbReference type="GO" id="GO:0006508">
    <property type="term" value="P:proteolysis"/>
    <property type="evidence" value="ECO:0007669"/>
    <property type="project" value="UniProtKB-KW"/>
</dbReference>
<dbReference type="InterPro" id="IPR001940">
    <property type="entry name" value="Peptidase_S1C"/>
</dbReference>
<dbReference type="PROSITE" id="PS50106">
    <property type="entry name" value="PDZ"/>
    <property type="match status" value="1"/>
</dbReference>
<dbReference type="InterPro" id="IPR009003">
    <property type="entry name" value="Peptidase_S1_PA"/>
</dbReference>
<proteinExistence type="predicted"/>
<dbReference type="PROSITE" id="PS51257">
    <property type="entry name" value="PROKAR_LIPOPROTEIN"/>
    <property type="match status" value="1"/>
</dbReference>
<dbReference type="CDD" id="cd06779">
    <property type="entry name" value="cpPDZ_Deg_HtrA-like"/>
    <property type="match status" value="1"/>
</dbReference>